<keyword evidence="8 18" id="KW-0479">Metal-binding</keyword>
<comment type="subunit">
    <text evidence="3">Component of the cytochrome c oxidase (complex IV, CIV), a multisubunit enzyme composed of a catalytic core of 3 subunits and several supernumerary subunits. The complex exists as a monomer or a dimer and forms supercomplexes (SCs) in the inner mitochondrial membrane with ubiquinol-cytochrome c oxidoreductase (cytochrome b-c1 complex, complex III, CIII).</text>
</comment>
<dbReference type="Pfam" id="PF00116">
    <property type="entry name" value="COX2"/>
    <property type="match status" value="1"/>
</dbReference>
<evidence type="ECO:0000259" key="20">
    <source>
        <dbReference type="PROSITE" id="PS50857"/>
    </source>
</evidence>
<dbReference type="InterPro" id="IPR008972">
    <property type="entry name" value="Cupredoxin"/>
</dbReference>
<evidence type="ECO:0000256" key="19">
    <source>
        <dbReference type="SAM" id="Phobius"/>
    </source>
</evidence>
<keyword evidence="11" id="KW-1278">Translocase</keyword>
<evidence type="ECO:0000256" key="15">
    <source>
        <dbReference type="ARBA" id="ARBA00023128"/>
    </source>
</evidence>
<dbReference type="CTD" id="4513"/>
<dbReference type="PANTHER" id="PTHR22888">
    <property type="entry name" value="CYTOCHROME C OXIDASE, SUBUNIT II"/>
    <property type="match status" value="1"/>
</dbReference>
<reference evidence="22" key="1">
    <citation type="journal article" date="2009" name="Mitochondrial DNA">
        <title>The complete mitochondrial genome of the subterranean crustacean Metacrangonyx longipes (Amphipoda): a unique gene order and extremely short control region.</title>
        <authorList>
            <person name="Bauza-Ribot M.M."/>
            <person name="Jaume D."/>
            <person name="Juan C."/>
            <person name="Pons J."/>
        </authorList>
    </citation>
    <scope>NUCLEOTIDE SEQUENCE</scope>
</reference>
<evidence type="ECO:0000256" key="14">
    <source>
        <dbReference type="ARBA" id="ARBA00023008"/>
    </source>
</evidence>
<evidence type="ECO:0000256" key="3">
    <source>
        <dbReference type="ARBA" id="ARBA00011164"/>
    </source>
</evidence>
<evidence type="ECO:0000256" key="16">
    <source>
        <dbReference type="ARBA" id="ARBA00023136"/>
    </source>
</evidence>
<comment type="function">
    <text evidence="18">Component of the cytochrome c oxidase, the last enzyme in the mitochondrial electron transport chain which drives oxidative phosphorylation. The respiratory chain contains 3 multisubunit complexes succinate dehydrogenase (complex II, CII), ubiquinol-cytochrome c oxidoreductase (cytochrome b-c1 complex, complex III, CIII) and cytochrome c oxidase (complex IV, CIV), that cooperate to transfer electrons derived from NADH and succinate to molecular oxygen, creating an electrochemical gradient over the inner membrane that drives transmembrane transport and the ATP synthase. Cytochrome c oxidase is the component of the respiratory chain that catalyzes the reduction of oxygen to water. Electrons originating from reduced cytochrome c in the intermembrane space (IMS) are transferred via the dinuclear copper A center (CU(A)) of subunit 2 and heme A of subunit 1 to the active site in subunit 1, a binuclear center (BNC) formed by heme A3 and copper B (CU(B)). The BNC reduces molecular oxygen to 2 water molecules using 4 electrons from cytochrome c in the IMS and 4 protons from the mitochondrial matrix.</text>
</comment>
<dbReference type="GO" id="GO:0016491">
    <property type="term" value="F:oxidoreductase activity"/>
    <property type="evidence" value="ECO:0007669"/>
    <property type="project" value="InterPro"/>
</dbReference>
<comment type="subcellular location">
    <subcellularLocation>
        <location evidence="1 18">Mitochondrion inner membrane</location>
        <topology evidence="1 18">Multi-pass membrane protein</topology>
    </subcellularLocation>
</comment>
<organism evidence="22">
    <name type="scientific">Metacrangonyx longipes</name>
    <dbReference type="NCBI Taxonomy" id="510302"/>
    <lineage>
        <taxon>Eukaryota</taxon>
        <taxon>Metazoa</taxon>
        <taxon>Ecdysozoa</taxon>
        <taxon>Arthropoda</taxon>
        <taxon>Crustacea</taxon>
        <taxon>Multicrustacea</taxon>
        <taxon>Malacostraca</taxon>
        <taxon>Eumalacostraca</taxon>
        <taxon>Peracarida</taxon>
        <taxon>Amphipoda</taxon>
        <taxon>Senticaudata</taxon>
        <taxon>Hadziida</taxon>
        <taxon>Hadzioidea</taxon>
        <taxon>Metacrangonyctidae</taxon>
        <taxon>Metacrangonyx</taxon>
    </lineage>
</organism>
<dbReference type="AlphaFoldDB" id="C6SNN3"/>
<dbReference type="GO" id="GO:0005507">
    <property type="term" value="F:copper ion binding"/>
    <property type="evidence" value="ECO:0007669"/>
    <property type="project" value="InterPro"/>
</dbReference>
<comment type="catalytic activity">
    <reaction evidence="17">
        <text>4 Fe(II)-[cytochrome c] + O2 + 8 H(+)(in) = 4 Fe(III)-[cytochrome c] + 2 H2O + 4 H(+)(out)</text>
        <dbReference type="Rhea" id="RHEA:11436"/>
        <dbReference type="Rhea" id="RHEA-COMP:10350"/>
        <dbReference type="Rhea" id="RHEA-COMP:14399"/>
        <dbReference type="ChEBI" id="CHEBI:15377"/>
        <dbReference type="ChEBI" id="CHEBI:15378"/>
        <dbReference type="ChEBI" id="CHEBI:15379"/>
        <dbReference type="ChEBI" id="CHEBI:29033"/>
        <dbReference type="ChEBI" id="CHEBI:29034"/>
        <dbReference type="EC" id="7.1.1.9"/>
    </reaction>
    <physiologicalReaction direction="left-to-right" evidence="17">
        <dbReference type="Rhea" id="RHEA:11437"/>
    </physiologicalReaction>
</comment>
<dbReference type="GO" id="GO:0004129">
    <property type="term" value="F:cytochrome-c oxidase activity"/>
    <property type="evidence" value="ECO:0007669"/>
    <property type="project" value="UniProtKB-EC"/>
</dbReference>
<dbReference type="InterPro" id="IPR011759">
    <property type="entry name" value="Cyt_c_oxidase_su2_TM_dom"/>
</dbReference>
<dbReference type="PRINTS" id="PR01166">
    <property type="entry name" value="CYCOXIDASEII"/>
</dbReference>
<dbReference type="Gene3D" id="1.10.287.90">
    <property type="match status" value="1"/>
</dbReference>
<proteinExistence type="inferred from homology"/>
<keyword evidence="16 18" id="KW-0472">Membrane</keyword>
<evidence type="ECO:0000256" key="5">
    <source>
        <dbReference type="ARBA" id="ARBA00022448"/>
    </source>
</evidence>
<evidence type="ECO:0000256" key="6">
    <source>
        <dbReference type="ARBA" id="ARBA00022660"/>
    </source>
</evidence>
<dbReference type="InterPro" id="IPR045187">
    <property type="entry name" value="CcO_II"/>
</dbReference>
<evidence type="ECO:0000256" key="11">
    <source>
        <dbReference type="ARBA" id="ARBA00022967"/>
    </source>
</evidence>
<keyword evidence="9 18" id="KW-0999">Mitochondrion inner membrane</keyword>
<keyword evidence="13 19" id="KW-1133">Transmembrane helix</keyword>
<evidence type="ECO:0000256" key="1">
    <source>
        <dbReference type="ARBA" id="ARBA00004448"/>
    </source>
</evidence>
<dbReference type="Gene3D" id="2.60.40.420">
    <property type="entry name" value="Cupredoxins - blue copper proteins"/>
    <property type="match status" value="1"/>
</dbReference>
<keyword evidence="7 18" id="KW-0812">Transmembrane</keyword>
<keyword evidence="15 18" id="KW-0496">Mitochondrion</keyword>
<feature type="domain" description="Cytochrome oxidase subunit II transmembrane region profile" evidence="21">
    <location>
        <begin position="1"/>
        <end position="91"/>
    </location>
</feature>
<feature type="domain" description="Cytochrome oxidase subunit II copper A binding" evidence="20">
    <location>
        <begin position="92"/>
        <end position="225"/>
    </location>
</feature>
<evidence type="ECO:0000256" key="18">
    <source>
        <dbReference type="RuleBase" id="RU000457"/>
    </source>
</evidence>
<dbReference type="InterPro" id="IPR036257">
    <property type="entry name" value="Cyt_c_oxidase_su2_TM_sf"/>
</dbReference>
<evidence type="ECO:0000256" key="7">
    <source>
        <dbReference type="ARBA" id="ARBA00022692"/>
    </source>
</evidence>
<dbReference type="SUPFAM" id="SSF49503">
    <property type="entry name" value="Cupredoxins"/>
    <property type="match status" value="1"/>
</dbReference>
<comment type="cofactor">
    <cofactor evidence="18">
        <name>Cu cation</name>
        <dbReference type="ChEBI" id="CHEBI:23378"/>
    </cofactor>
    <text evidence="18">Binds a copper A center.</text>
</comment>
<dbReference type="PROSITE" id="PS00078">
    <property type="entry name" value="COX2"/>
    <property type="match status" value="1"/>
</dbReference>
<name>C6SNN3_9CRUS</name>
<feature type="transmembrane region" description="Helical" evidence="19">
    <location>
        <begin position="20"/>
        <end position="44"/>
    </location>
</feature>
<dbReference type="InterPro" id="IPR002429">
    <property type="entry name" value="CcO_II-like_C"/>
</dbReference>
<keyword evidence="14 18" id="KW-0186">Copper</keyword>
<dbReference type="PROSITE" id="PS50999">
    <property type="entry name" value="COX2_TM"/>
    <property type="match status" value="1"/>
</dbReference>
<feature type="transmembrane region" description="Helical" evidence="19">
    <location>
        <begin position="64"/>
        <end position="87"/>
    </location>
</feature>
<protein>
    <recommendedName>
        <fullName evidence="4 18">Cytochrome c oxidase subunit 2</fullName>
    </recommendedName>
</protein>
<dbReference type="GeneID" id="8221011"/>
<evidence type="ECO:0000256" key="4">
    <source>
        <dbReference type="ARBA" id="ARBA00015946"/>
    </source>
</evidence>
<comment type="similarity">
    <text evidence="2 18">Belongs to the cytochrome c oxidase subunit 2 family.</text>
</comment>
<dbReference type="SUPFAM" id="SSF81464">
    <property type="entry name" value="Cytochrome c oxidase subunit II-like, transmembrane region"/>
    <property type="match status" value="1"/>
</dbReference>
<evidence type="ECO:0000256" key="12">
    <source>
        <dbReference type="ARBA" id="ARBA00022982"/>
    </source>
</evidence>
<gene>
    <name evidence="22" type="primary">cox2</name>
</gene>
<dbReference type="CDD" id="cd13912">
    <property type="entry name" value="CcO_II_C"/>
    <property type="match status" value="1"/>
</dbReference>
<dbReference type="Pfam" id="PF02790">
    <property type="entry name" value="COX2_TM"/>
    <property type="match status" value="1"/>
</dbReference>
<accession>C6SNN3</accession>
<evidence type="ECO:0000256" key="17">
    <source>
        <dbReference type="ARBA" id="ARBA00049512"/>
    </source>
</evidence>
<dbReference type="RefSeq" id="YP_003084316.1">
    <property type="nucleotide sequence ID" value="NC_013032.1"/>
</dbReference>
<dbReference type="NCBIfam" id="TIGR02866">
    <property type="entry name" value="CoxB"/>
    <property type="match status" value="1"/>
</dbReference>
<dbReference type="GO" id="GO:0005743">
    <property type="term" value="C:mitochondrial inner membrane"/>
    <property type="evidence" value="ECO:0007669"/>
    <property type="project" value="UniProtKB-SubCell"/>
</dbReference>
<evidence type="ECO:0000256" key="9">
    <source>
        <dbReference type="ARBA" id="ARBA00022792"/>
    </source>
</evidence>
<evidence type="ECO:0000256" key="8">
    <source>
        <dbReference type="ARBA" id="ARBA00022723"/>
    </source>
</evidence>
<evidence type="ECO:0000259" key="21">
    <source>
        <dbReference type="PROSITE" id="PS50999"/>
    </source>
</evidence>
<evidence type="ECO:0000256" key="10">
    <source>
        <dbReference type="ARBA" id="ARBA00022842"/>
    </source>
</evidence>
<dbReference type="FunFam" id="2.60.40.420:FF:000001">
    <property type="entry name" value="Cytochrome c oxidase subunit 2"/>
    <property type="match status" value="1"/>
</dbReference>
<evidence type="ECO:0000313" key="22">
    <source>
        <dbReference type="EMBL" id="CAQ16856.1"/>
    </source>
</evidence>
<geneLocation type="mitochondrion" evidence="22"/>
<dbReference type="PROSITE" id="PS50857">
    <property type="entry name" value="COX2_CUA"/>
    <property type="match status" value="1"/>
</dbReference>
<evidence type="ECO:0000256" key="13">
    <source>
        <dbReference type="ARBA" id="ARBA00022989"/>
    </source>
</evidence>
<dbReference type="PANTHER" id="PTHR22888:SF9">
    <property type="entry name" value="CYTOCHROME C OXIDASE SUBUNIT 2"/>
    <property type="match status" value="1"/>
</dbReference>
<evidence type="ECO:0000256" key="2">
    <source>
        <dbReference type="ARBA" id="ARBA00007866"/>
    </source>
</evidence>
<dbReference type="InterPro" id="IPR034210">
    <property type="entry name" value="CcO_II_C"/>
</dbReference>
<keyword evidence="10" id="KW-0460">Magnesium</keyword>
<keyword evidence="6 18" id="KW-0679">Respiratory chain</keyword>
<dbReference type="GO" id="GO:0042773">
    <property type="term" value="P:ATP synthesis coupled electron transport"/>
    <property type="evidence" value="ECO:0007669"/>
    <property type="project" value="TreeGrafter"/>
</dbReference>
<keyword evidence="5 18" id="KW-0813">Transport</keyword>
<dbReference type="InterPro" id="IPR001505">
    <property type="entry name" value="Copper_CuA"/>
</dbReference>
<keyword evidence="12 18" id="KW-0249">Electron transport</keyword>
<dbReference type="EMBL" id="AM944817">
    <property type="protein sequence ID" value="CAQ16856.1"/>
    <property type="molecule type" value="Genomic_DNA"/>
</dbReference>
<sequence>MLTWFMLNFQDSSSSVMEQLIFFHDFTMMIIIFILTLVGLNLLFICYFKLTYRFFNQEQTIETIWTIVPIFILLMIALPSLRVLYFLDDSFDSHLTMKVMGHQWYWSYEYPYLKTLSFDSYMIPSSDLSNGEFRLLETDNSVVLPVSLQIRMIVSASDVIHSWAVPSLGLKVDAVPGRLNQMNFMINRCGIFYGQCSEICGANHSFMPIKLESVPMKYFINWLEKLNS</sequence>
<dbReference type="InterPro" id="IPR014222">
    <property type="entry name" value="Cyt_c_oxidase_su2"/>
</dbReference>